<organism evidence="1">
    <name type="scientific">Phytophthora nicotianae</name>
    <name type="common">Potato buckeye rot agent</name>
    <name type="synonym">Phytophthora parasitica</name>
    <dbReference type="NCBI Taxonomy" id="4792"/>
    <lineage>
        <taxon>Eukaryota</taxon>
        <taxon>Sar</taxon>
        <taxon>Stramenopiles</taxon>
        <taxon>Oomycota</taxon>
        <taxon>Peronosporomycetes</taxon>
        <taxon>Peronosporales</taxon>
        <taxon>Peronosporaceae</taxon>
        <taxon>Phytophthora</taxon>
    </lineage>
</organism>
<name>W2HZS1_PHYNI</name>
<feature type="non-terminal residue" evidence="1">
    <location>
        <position position="1"/>
    </location>
</feature>
<protein>
    <submittedName>
        <fullName evidence="1">Uncharacterized protein</fullName>
    </submittedName>
</protein>
<dbReference type="AlphaFoldDB" id="W2HZS1"/>
<gene>
    <name evidence="1" type="ORF">L916_19659</name>
</gene>
<reference evidence="1" key="1">
    <citation type="submission" date="2013-11" db="EMBL/GenBank/DDBJ databases">
        <title>The Genome Sequence of Phytophthora parasitica CJ05E6.</title>
        <authorList>
            <consortium name="The Broad Institute Genomics Platform"/>
            <person name="Russ C."/>
            <person name="Tyler B."/>
            <person name="Panabieres F."/>
            <person name="Shan W."/>
            <person name="Tripathy S."/>
            <person name="Grunwald N."/>
            <person name="Machado M."/>
            <person name="Johnson C.S."/>
            <person name="Arredondo F."/>
            <person name="Hong C."/>
            <person name="Coffey M."/>
            <person name="Young S.K."/>
            <person name="Zeng Q."/>
            <person name="Gargeya S."/>
            <person name="Fitzgerald M."/>
            <person name="Abouelleil A."/>
            <person name="Alvarado L."/>
            <person name="Chapman S.B."/>
            <person name="Gainer-Dewar J."/>
            <person name="Goldberg J."/>
            <person name="Griggs A."/>
            <person name="Gujja S."/>
            <person name="Hansen M."/>
            <person name="Howarth C."/>
            <person name="Imamovic A."/>
            <person name="Ireland A."/>
            <person name="Larimer J."/>
            <person name="McCowan C."/>
            <person name="Murphy C."/>
            <person name="Pearson M."/>
            <person name="Poon T.W."/>
            <person name="Priest M."/>
            <person name="Roberts A."/>
            <person name="Saif S."/>
            <person name="Shea T."/>
            <person name="Sykes S."/>
            <person name="Wortman J."/>
            <person name="Nusbaum C."/>
            <person name="Birren B."/>
        </authorList>
    </citation>
    <scope>NUCLEOTIDE SEQUENCE [LARGE SCALE GENOMIC DNA]</scope>
    <source>
        <strain evidence="1">CJ05E6</strain>
    </source>
</reference>
<accession>W2HZS1</accession>
<sequence>EREREREMLAGTPLSRLNKDQELMIAKWSDILRPCFGQARLDLGTRLVRRKMKEQLATAFCEATSFMVSLITVYESRSFNHSWITTTVTILNATNEEAAKSEFSQELEPLIQSWNDLVRYCDRCYPNWFGGISEMIKRIERAMSS</sequence>
<evidence type="ECO:0000313" key="1">
    <source>
        <dbReference type="EMBL" id="ETL26727.1"/>
    </source>
</evidence>
<dbReference type="EMBL" id="KI676157">
    <property type="protein sequence ID" value="ETL26727.1"/>
    <property type="molecule type" value="Genomic_DNA"/>
</dbReference>
<dbReference type="Proteomes" id="UP000053864">
    <property type="component" value="Unassembled WGS sequence"/>
</dbReference>
<proteinExistence type="predicted"/>